<dbReference type="KEGG" id="vaq:FIV01_18385"/>
<dbReference type="AlphaFoldDB" id="A0A5P9CQ44"/>
<evidence type="ECO:0000313" key="1">
    <source>
        <dbReference type="EMBL" id="QFT28365.1"/>
    </source>
</evidence>
<keyword evidence="1" id="KW-0614">Plasmid</keyword>
<proteinExistence type="predicted"/>
<evidence type="ECO:0000313" key="2">
    <source>
        <dbReference type="Proteomes" id="UP000326936"/>
    </source>
</evidence>
<gene>
    <name evidence="1" type="ORF">FIV01_18385</name>
</gene>
<keyword evidence="2" id="KW-1185">Reference proteome</keyword>
<organism evidence="1 2">
    <name type="scientific">Vibrio aquimaris</name>
    <dbReference type="NCBI Taxonomy" id="2587862"/>
    <lineage>
        <taxon>Bacteria</taxon>
        <taxon>Pseudomonadati</taxon>
        <taxon>Pseudomonadota</taxon>
        <taxon>Gammaproteobacteria</taxon>
        <taxon>Vibrionales</taxon>
        <taxon>Vibrionaceae</taxon>
        <taxon>Vibrio</taxon>
    </lineage>
</organism>
<geneLocation type="plasmid" evidence="2">
    <name>pthaf100_a</name>
</geneLocation>
<reference evidence="1 2" key="1">
    <citation type="submission" date="2019-10" db="EMBL/GenBank/DDBJ databases">
        <title>Complete genome sequence of Vibrio sp. strain THAF100, isolated from non-filtered water from the water column of tank 6 of a marine aquarium containing stony-coral fragments. Water maintained at 26 degree C.</title>
        <authorList>
            <person name="Ruckert C."/>
            <person name="Franco A."/>
            <person name="Kalinowski J."/>
            <person name="Glaeser S."/>
        </authorList>
    </citation>
    <scope>NUCLEOTIDE SEQUENCE [LARGE SCALE GENOMIC DNA]</scope>
    <source>
        <strain evidence="1 2">THAF100</strain>
        <plasmid evidence="2">pthaf100_a</plasmid>
    </source>
</reference>
<name>A0A5P9CQ44_9VIBR</name>
<dbReference type="RefSeq" id="WP_172971873.1">
    <property type="nucleotide sequence ID" value="NZ_CBCSDK010000022.1"/>
</dbReference>
<evidence type="ECO:0008006" key="3">
    <source>
        <dbReference type="Google" id="ProtNLM"/>
    </source>
</evidence>
<dbReference type="InterPro" id="IPR010221">
    <property type="entry name" value="VCBS_dom"/>
</dbReference>
<dbReference type="Proteomes" id="UP000326936">
    <property type="component" value="Plasmid pTHAF100_a"/>
</dbReference>
<dbReference type="EMBL" id="CP045351">
    <property type="protein sequence ID" value="QFT28365.1"/>
    <property type="molecule type" value="Genomic_DNA"/>
</dbReference>
<dbReference type="NCBIfam" id="TIGR01965">
    <property type="entry name" value="VCBS_repeat"/>
    <property type="match status" value="1"/>
</dbReference>
<sequence>MAHSLNSQAGHRSVNIFSLRMFADNRSHHPEAEKYDAKHDDHDRSQSNGFPLLVDSGVFELPDQVCPYTKFDTDSVIAEKDTLGSLTVDCHGRWCYSVYNIKMQFLKPGEKKMEQFSVCTEQGQQFTVFLTLIGSQGGAMVDKVTTETSAFSL</sequence>
<accession>A0A5P9CQ44</accession>
<protein>
    <recommendedName>
        <fullName evidence="3">Adhesin</fullName>
    </recommendedName>
</protein>